<dbReference type="EMBL" id="VBOY01000036">
    <property type="protein sequence ID" value="TMQ67557.1"/>
    <property type="molecule type" value="Genomic_DNA"/>
</dbReference>
<dbReference type="SUPFAM" id="SSF52833">
    <property type="entry name" value="Thioredoxin-like"/>
    <property type="match status" value="1"/>
</dbReference>
<evidence type="ECO:0000313" key="3">
    <source>
        <dbReference type="Proteomes" id="UP000316609"/>
    </source>
</evidence>
<evidence type="ECO:0000313" key="2">
    <source>
        <dbReference type="EMBL" id="TMQ67557.1"/>
    </source>
</evidence>
<name>A0A538TVA5_UNCEI</name>
<dbReference type="InterPro" id="IPR050553">
    <property type="entry name" value="Thioredoxin_ResA/DsbE_sf"/>
</dbReference>
<dbReference type="Pfam" id="PF08534">
    <property type="entry name" value="Redoxin"/>
    <property type="match status" value="1"/>
</dbReference>
<comment type="caution">
    <text evidence="2">The sequence shown here is derived from an EMBL/GenBank/DDBJ whole genome shotgun (WGS) entry which is preliminary data.</text>
</comment>
<gene>
    <name evidence="2" type="ORF">E6K78_04340</name>
</gene>
<feature type="domain" description="Redoxin" evidence="1">
    <location>
        <begin position="14"/>
        <end position="70"/>
    </location>
</feature>
<dbReference type="InterPro" id="IPR013740">
    <property type="entry name" value="Redoxin"/>
</dbReference>
<reference evidence="2 3" key="1">
    <citation type="journal article" date="2019" name="Nat. Microbiol.">
        <title>Mediterranean grassland soil C-N compound turnover is dependent on rainfall and depth, and is mediated by genomically divergent microorganisms.</title>
        <authorList>
            <person name="Diamond S."/>
            <person name="Andeer P.F."/>
            <person name="Li Z."/>
            <person name="Crits-Christoph A."/>
            <person name="Burstein D."/>
            <person name="Anantharaman K."/>
            <person name="Lane K.R."/>
            <person name="Thomas B.C."/>
            <person name="Pan C."/>
            <person name="Northen T.R."/>
            <person name="Banfield J.F."/>
        </authorList>
    </citation>
    <scope>NUCLEOTIDE SEQUENCE [LARGE SCALE GENOMIC DNA]</scope>
    <source>
        <strain evidence="2">WS_8</strain>
    </source>
</reference>
<dbReference type="PANTHER" id="PTHR42852">
    <property type="entry name" value="THIOL:DISULFIDE INTERCHANGE PROTEIN DSBE"/>
    <property type="match status" value="1"/>
</dbReference>
<evidence type="ECO:0000259" key="1">
    <source>
        <dbReference type="Pfam" id="PF08534"/>
    </source>
</evidence>
<dbReference type="PANTHER" id="PTHR42852:SF13">
    <property type="entry name" value="PROTEIN DIPZ"/>
    <property type="match status" value="1"/>
</dbReference>
<sequence length="103" mass="11981">VHTPEFERERRASEVARAIERLGVAYPVALDNDYKNWRAYGNQYWPALYVVDRRGVIRYSHVGELHEGTSSWRELLAVIERLRREPVSHVSSGSRKEASTWQG</sequence>
<proteinExistence type="predicted"/>
<feature type="non-terminal residue" evidence="2">
    <location>
        <position position="1"/>
    </location>
</feature>
<dbReference type="GO" id="GO:0016491">
    <property type="term" value="F:oxidoreductase activity"/>
    <property type="evidence" value="ECO:0007669"/>
    <property type="project" value="InterPro"/>
</dbReference>
<protein>
    <submittedName>
        <fullName evidence="2">Redoxin domain-containing protein</fullName>
    </submittedName>
</protein>
<accession>A0A538TVA5</accession>
<dbReference type="AlphaFoldDB" id="A0A538TVA5"/>
<dbReference type="Proteomes" id="UP000316609">
    <property type="component" value="Unassembled WGS sequence"/>
</dbReference>
<dbReference type="Gene3D" id="3.40.30.10">
    <property type="entry name" value="Glutaredoxin"/>
    <property type="match status" value="1"/>
</dbReference>
<organism evidence="2 3">
    <name type="scientific">Eiseniibacteriota bacterium</name>
    <dbReference type="NCBI Taxonomy" id="2212470"/>
    <lineage>
        <taxon>Bacteria</taxon>
        <taxon>Candidatus Eiseniibacteriota</taxon>
    </lineage>
</organism>
<dbReference type="InterPro" id="IPR036249">
    <property type="entry name" value="Thioredoxin-like_sf"/>
</dbReference>